<dbReference type="GO" id="GO:0000118">
    <property type="term" value="C:histone deacetylase complex"/>
    <property type="evidence" value="ECO:0000318"/>
    <property type="project" value="GO_Central"/>
</dbReference>
<keyword evidence="3" id="KW-0677">Repeat</keyword>
<dbReference type="Proteomes" id="UP000000305">
    <property type="component" value="Unassembled WGS sequence"/>
</dbReference>
<dbReference type="GO" id="GO:0003714">
    <property type="term" value="F:transcription corepressor activity"/>
    <property type="evidence" value="ECO:0000318"/>
    <property type="project" value="GO_Central"/>
</dbReference>
<dbReference type="GO" id="GO:0006357">
    <property type="term" value="P:regulation of transcription by RNA polymerase II"/>
    <property type="evidence" value="ECO:0000318"/>
    <property type="project" value="GO_Central"/>
</dbReference>
<dbReference type="AlphaFoldDB" id="E9HI67"/>
<feature type="domain" description="Anaphase-promoting complex subunit 4-like WD40" evidence="7">
    <location>
        <begin position="69"/>
        <end position="123"/>
    </location>
</feature>
<dbReference type="InParanoid" id="E9HI67"/>
<dbReference type="PROSITE" id="PS50082">
    <property type="entry name" value="WD_REPEATS_2"/>
    <property type="match status" value="1"/>
</dbReference>
<dbReference type="Pfam" id="PF00400">
    <property type="entry name" value="WD40"/>
    <property type="match status" value="1"/>
</dbReference>
<proteinExistence type="inferred from homology"/>
<name>E9HI67_DAPPU</name>
<protein>
    <recommendedName>
        <fullName evidence="7">Anaphase-promoting complex subunit 4-like WD40 domain-containing protein</fullName>
    </recommendedName>
</protein>
<dbReference type="HOGENOM" id="CLU_940920_0_0_1"/>
<dbReference type="InterPro" id="IPR045183">
    <property type="entry name" value="Ebi-like"/>
</dbReference>
<comment type="similarity">
    <text evidence="5">Belongs to the WD repeat EBI family.</text>
</comment>
<dbReference type="KEGG" id="dpx:DAPPUDRAFT_114452"/>
<dbReference type="Pfam" id="PF12894">
    <property type="entry name" value="ANAPC4_WD40"/>
    <property type="match status" value="1"/>
</dbReference>
<evidence type="ECO:0000313" key="9">
    <source>
        <dbReference type="Proteomes" id="UP000000305"/>
    </source>
</evidence>
<evidence type="ECO:0000256" key="3">
    <source>
        <dbReference type="ARBA" id="ARBA00022737"/>
    </source>
</evidence>
<dbReference type="PANTHER" id="PTHR22846">
    <property type="entry name" value="WD40 REPEAT PROTEIN"/>
    <property type="match status" value="1"/>
</dbReference>
<dbReference type="PhylomeDB" id="E9HI67"/>
<keyword evidence="9" id="KW-1185">Reference proteome</keyword>
<dbReference type="InterPro" id="IPR001680">
    <property type="entry name" value="WD40_rpt"/>
</dbReference>
<dbReference type="InterPro" id="IPR036322">
    <property type="entry name" value="WD40_repeat_dom_sf"/>
</dbReference>
<evidence type="ECO:0000256" key="4">
    <source>
        <dbReference type="ARBA" id="ARBA00023242"/>
    </source>
</evidence>
<organism evidence="8 9">
    <name type="scientific">Daphnia pulex</name>
    <name type="common">Water flea</name>
    <dbReference type="NCBI Taxonomy" id="6669"/>
    <lineage>
        <taxon>Eukaryota</taxon>
        <taxon>Metazoa</taxon>
        <taxon>Ecdysozoa</taxon>
        <taxon>Arthropoda</taxon>
        <taxon>Crustacea</taxon>
        <taxon>Branchiopoda</taxon>
        <taxon>Diplostraca</taxon>
        <taxon>Cladocera</taxon>
        <taxon>Anomopoda</taxon>
        <taxon>Daphniidae</taxon>
        <taxon>Daphnia</taxon>
    </lineage>
</organism>
<keyword evidence="4" id="KW-0539">Nucleus</keyword>
<dbReference type="InterPro" id="IPR015943">
    <property type="entry name" value="WD40/YVTN_repeat-like_dom_sf"/>
</dbReference>
<evidence type="ECO:0000256" key="5">
    <source>
        <dbReference type="ARBA" id="ARBA00025741"/>
    </source>
</evidence>
<dbReference type="OrthoDB" id="6475906at2759"/>
<dbReference type="InterPro" id="IPR024977">
    <property type="entry name" value="Apc4-like_WD40_dom"/>
</dbReference>
<keyword evidence="2 6" id="KW-0853">WD repeat</keyword>
<feature type="repeat" description="WD" evidence="6">
    <location>
        <begin position="219"/>
        <end position="260"/>
    </location>
</feature>
<evidence type="ECO:0000256" key="6">
    <source>
        <dbReference type="PROSITE-ProRule" id="PRU00221"/>
    </source>
</evidence>
<dbReference type="STRING" id="6669.E9HI67"/>
<evidence type="ECO:0000256" key="1">
    <source>
        <dbReference type="ARBA" id="ARBA00004123"/>
    </source>
</evidence>
<dbReference type="EMBL" id="GL732653">
    <property type="protein sequence ID" value="EFX68530.1"/>
    <property type="molecule type" value="Genomic_DNA"/>
</dbReference>
<dbReference type="PROSITE" id="PS50294">
    <property type="entry name" value="WD_REPEATS_REGION"/>
    <property type="match status" value="1"/>
</dbReference>
<dbReference type="SUPFAM" id="SSF50978">
    <property type="entry name" value="WD40 repeat-like"/>
    <property type="match status" value="1"/>
</dbReference>
<reference evidence="8 9" key="1">
    <citation type="journal article" date="2011" name="Science">
        <title>The ecoresponsive genome of Daphnia pulex.</title>
        <authorList>
            <person name="Colbourne J.K."/>
            <person name="Pfrender M.E."/>
            <person name="Gilbert D."/>
            <person name="Thomas W.K."/>
            <person name="Tucker A."/>
            <person name="Oakley T.H."/>
            <person name="Tokishita S."/>
            <person name="Aerts A."/>
            <person name="Arnold G.J."/>
            <person name="Basu M.K."/>
            <person name="Bauer D.J."/>
            <person name="Caceres C.E."/>
            <person name="Carmel L."/>
            <person name="Casola C."/>
            <person name="Choi J.H."/>
            <person name="Detter J.C."/>
            <person name="Dong Q."/>
            <person name="Dusheyko S."/>
            <person name="Eads B.D."/>
            <person name="Frohlich T."/>
            <person name="Geiler-Samerotte K.A."/>
            <person name="Gerlach D."/>
            <person name="Hatcher P."/>
            <person name="Jogdeo S."/>
            <person name="Krijgsveld J."/>
            <person name="Kriventseva E.V."/>
            <person name="Kultz D."/>
            <person name="Laforsch C."/>
            <person name="Lindquist E."/>
            <person name="Lopez J."/>
            <person name="Manak J.R."/>
            <person name="Muller J."/>
            <person name="Pangilinan J."/>
            <person name="Patwardhan R.P."/>
            <person name="Pitluck S."/>
            <person name="Pritham E.J."/>
            <person name="Rechtsteiner A."/>
            <person name="Rho M."/>
            <person name="Rogozin I.B."/>
            <person name="Sakarya O."/>
            <person name="Salamov A."/>
            <person name="Schaack S."/>
            <person name="Shapiro H."/>
            <person name="Shiga Y."/>
            <person name="Skalitzky C."/>
            <person name="Smith Z."/>
            <person name="Souvorov A."/>
            <person name="Sung W."/>
            <person name="Tang Z."/>
            <person name="Tsuchiya D."/>
            <person name="Tu H."/>
            <person name="Vos H."/>
            <person name="Wang M."/>
            <person name="Wolf Y.I."/>
            <person name="Yamagata H."/>
            <person name="Yamada T."/>
            <person name="Ye Y."/>
            <person name="Shaw J.R."/>
            <person name="Andrews J."/>
            <person name="Crease T.J."/>
            <person name="Tang H."/>
            <person name="Lucas S.M."/>
            <person name="Robertson H.M."/>
            <person name="Bork P."/>
            <person name="Koonin E.V."/>
            <person name="Zdobnov E.M."/>
            <person name="Grigoriev I.V."/>
            <person name="Lynch M."/>
            <person name="Boore J.L."/>
        </authorList>
    </citation>
    <scope>NUCLEOTIDE SEQUENCE [LARGE SCALE GENOMIC DNA]</scope>
</reference>
<dbReference type="eggNOG" id="KOG0273">
    <property type="taxonomic scope" value="Eukaryota"/>
</dbReference>
<evidence type="ECO:0000313" key="8">
    <source>
        <dbReference type="EMBL" id="EFX68530.1"/>
    </source>
</evidence>
<dbReference type="PANTHER" id="PTHR22846:SF2">
    <property type="entry name" value="F-BOX-LIKE_WD REPEAT-CONTAINING PROTEIN EBI"/>
    <property type="match status" value="1"/>
</dbReference>
<comment type="subcellular location">
    <subcellularLocation>
        <location evidence="1">Nucleus</location>
    </subcellularLocation>
</comment>
<evidence type="ECO:0000259" key="7">
    <source>
        <dbReference type="Pfam" id="PF12894"/>
    </source>
</evidence>
<accession>E9HI67</accession>
<gene>
    <name evidence="8" type="ORF">DAPPUDRAFT_114452</name>
</gene>
<dbReference type="SMART" id="SM00320">
    <property type="entry name" value="WD40"/>
    <property type="match status" value="3"/>
</dbReference>
<sequence length="296" mass="34539">MPLFPAPLQFMETHRAVVITTKKQQRWISRFHPTKPILACGSCQVVLFKTTNASFPFLHWREKQMKFGPSLNKRITALEWNISGTQLAIGCEDGDVIVWNYPNVDIVFQMNRHLNGVHDIKWNPFEHDVLATIQSGQTKLLIWHSYIRLHSKSNLYCTIEESNKDCNRQIKWVSSVEYKRITLVEWIAKNVVALGFSNGLIEITEIDECESARSRVIQQFKHNDGITSLIWNERIQYLASSSYDKTIKVWSLNTNKPIHNQRFDSYCYTLAWRPNGKIGDGIEDTRKMQENFNFAW</sequence>
<dbReference type="Gene3D" id="2.130.10.10">
    <property type="entry name" value="YVTN repeat-like/Quinoprotein amine dehydrogenase"/>
    <property type="match status" value="1"/>
</dbReference>
<evidence type="ECO:0000256" key="2">
    <source>
        <dbReference type="ARBA" id="ARBA00022574"/>
    </source>
</evidence>